<feature type="domain" description="Beta-lactamase-like ARB-00930-like C-terminal" evidence="4">
    <location>
        <begin position="427"/>
        <end position="589"/>
    </location>
</feature>
<dbReference type="InterPro" id="IPR001466">
    <property type="entry name" value="Beta-lactam-related"/>
</dbReference>
<evidence type="ECO:0000313" key="6">
    <source>
        <dbReference type="Proteomes" id="UP001302676"/>
    </source>
</evidence>
<dbReference type="AlphaFoldDB" id="A0AAN6ZLC7"/>
<evidence type="ECO:0000259" key="4">
    <source>
        <dbReference type="Pfam" id="PF26335"/>
    </source>
</evidence>
<dbReference type="Pfam" id="PF26335">
    <property type="entry name" value="ARB_00930_C"/>
    <property type="match status" value="1"/>
</dbReference>
<dbReference type="InterPro" id="IPR058664">
    <property type="entry name" value="ARB_00930-like_C"/>
</dbReference>
<dbReference type="InterPro" id="IPR051478">
    <property type="entry name" value="Beta-lactamase-like_AB/R"/>
</dbReference>
<feature type="signal peptide" evidence="2">
    <location>
        <begin position="1"/>
        <end position="16"/>
    </location>
</feature>
<evidence type="ECO:0000313" key="5">
    <source>
        <dbReference type="EMBL" id="KAK4141531.1"/>
    </source>
</evidence>
<protein>
    <submittedName>
        <fullName evidence="5">Beta-lactamase/transpeptidase-like protein</fullName>
    </submittedName>
</protein>
<keyword evidence="6" id="KW-1185">Reference proteome</keyword>
<reference evidence="5" key="2">
    <citation type="submission" date="2023-05" db="EMBL/GenBank/DDBJ databases">
        <authorList>
            <consortium name="Lawrence Berkeley National Laboratory"/>
            <person name="Steindorff A."/>
            <person name="Hensen N."/>
            <person name="Bonometti L."/>
            <person name="Westerberg I."/>
            <person name="Brannstrom I.O."/>
            <person name="Guillou S."/>
            <person name="Cros-Aarteil S."/>
            <person name="Calhoun S."/>
            <person name="Haridas S."/>
            <person name="Kuo A."/>
            <person name="Mondo S."/>
            <person name="Pangilinan J."/>
            <person name="Riley R."/>
            <person name="Labutti K."/>
            <person name="Andreopoulos B."/>
            <person name="Lipzen A."/>
            <person name="Chen C."/>
            <person name="Yanf M."/>
            <person name="Daum C."/>
            <person name="Ng V."/>
            <person name="Clum A."/>
            <person name="Ohm R."/>
            <person name="Martin F."/>
            <person name="Silar P."/>
            <person name="Natvig D."/>
            <person name="Lalanne C."/>
            <person name="Gautier V."/>
            <person name="Ament-Velasquez S.L."/>
            <person name="Kruys A."/>
            <person name="Hutchinson M.I."/>
            <person name="Powell A.J."/>
            <person name="Barry K."/>
            <person name="Miller A.N."/>
            <person name="Grigoriev I.V."/>
            <person name="Debuchy R."/>
            <person name="Gladieux P."/>
            <person name="Thoren M.H."/>
            <person name="Johannesson H."/>
        </authorList>
    </citation>
    <scope>NUCLEOTIDE SEQUENCE</scope>
    <source>
        <strain evidence="5">CBS 141.50</strain>
    </source>
</reference>
<organism evidence="5 6">
    <name type="scientific">Dichotomopilus funicola</name>
    <dbReference type="NCBI Taxonomy" id="1934379"/>
    <lineage>
        <taxon>Eukaryota</taxon>
        <taxon>Fungi</taxon>
        <taxon>Dikarya</taxon>
        <taxon>Ascomycota</taxon>
        <taxon>Pezizomycotina</taxon>
        <taxon>Sordariomycetes</taxon>
        <taxon>Sordariomycetidae</taxon>
        <taxon>Sordariales</taxon>
        <taxon>Chaetomiaceae</taxon>
        <taxon>Dichotomopilus</taxon>
    </lineage>
</organism>
<evidence type="ECO:0000259" key="3">
    <source>
        <dbReference type="Pfam" id="PF00144"/>
    </source>
</evidence>
<dbReference type="PANTHER" id="PTHR22935:SF95">
    <property type="entry name" value="BETA-LACTAMASE-LIKE 1-RELATED"/>
    <property type="match status" value="1"/>
</dbReference>
<dbReference type="GeneID" id="87814538"/>
<dbReference type="Gene3D" id="3.40.710.10">
    <property type="entry name" value="DD-peptidase/beta-lactamase superfamily"/>
    <property type="match status" value="1"/>
</dbReference>
<sequence length="599" mass="65423">MVKFASLLLALPAVYAFECRPEGRIVPAPRDLTKSKVFKDALANFTASLDGVFKGKVRVGWETKNVSLSMGLVHTGQDKPTKPLWEYHHLGSANVNGTKHLDRHSQYLVGSVSKVITDAILLRSGVDPDTPVTKYLTKLNASESIIDWNSITLRALGGQLSGIPANYGFSEYHYIKTYFEALGFPHINDTSYPPCGVIGLNTECTADQMLTGMLTAHPQSAPELRPVYSNIAYTFLALALEAATGKNYTVQLQDYLSTPLNMPSTFPSPGDDKLAVIPPVESTWGSPYGINAPGGGLVSTLADLSAFLHAILTRSPHLAEDPTDILAWLQPRTFSGSHSGAVGLPWEIFRPHPSLLFPHYDPVAETGGHTVSIYAKDGAAYGYHARIALLDEYGVGLVLLTAGDQDALGDVYDAALTVLVPALEQAAREQAEQQYTGSFRGVSSEETGGVVVNATTELDGTSLLLTGLWRNGSDIISGYRQLWDVTLSPFLPSMELTDKFRIYPTEMERKKTLGDGREVVEEDWRLWYVLDRESVSELPGKGLSNNDCLTWTLTDWLYYGNEPADRFVFTKDAKTGEVLAFDAPFLRSGAMDKVKVGEC</sequence>
<feature type="chain" id="PRO_5043043959" evidence="2">
    <location>
        <begin position="17"/>
        <end position="599"/>
    </location>
</feature>
<dbReference type="EMBL" id="MU853610">
    <property type="protein sequence ID" value="KAK4141531.1"/>
    <property type="molecule type" value="Genomic_DNA"/>
</dbReference>
<accession>A0AAN6ZLC7</accession>
<comment type="similarity">
    <text evidence="1">Belongs to the beta-lactamase family.</text>
</comment>
<feature type="domain" description="Beta-lactamase-related" evidence="3">
    <location>
        <begin position="86"/>
        <end position="417"/>
    </location>
</feature>
<name>A0AAN6ZLC7_9PEZI</name>
<dbReference type="Proteomes" id="UP001302676">
    <property type="component" value="Unassembled WGS sequence"/>
</dbReference>
<evidence type="ECO:0000256" key="1">
    <source>
        <dbReference type="ARBA" id="ARBA00038473"/>
    </source>
</evidence>
<dbReference type="InterPro" id="IPR012338">
    <property type="entry name" value="Beta-lactam/transpept-like"/>
</dbReference>
<dbReference type="PANTHER" id="PTHR22935">
    <property type="entry name" value="PENICILLIN-BINDING PROTEIN"/>
    <property type="match status" value="1"/>
</dbReference>
<evidence type="ECO:0000256" key="2">
    <source>
        <dbReference type="SAM" id="SignalP"/>
    </source>
</evidence>
<keyword evidence="2" id="KW-0732">Signal</keyword>
<gene>
    <name evidence="5" type="ORF">C8A04DRAFT_13995</name>
</gene>
<reference evidence="5" key="1">
    <citation type="journal article" date="2023" name="Mol. Phylogenet. Evol.">
        <title>Genome-scale phylogeny and comparative genomics of the fungal order Sordariales.</title>
        <authorList>
            <person name="Hensen N."/>
            <person name="Bonometti L."/>
            <person name="Westerberg I."/>
            <person name="Brannstrom I.O."/>
            <person name="Guillou S."/>
            <person name="Cros-Aarteil S."/>
            <person name="Calhoun S."/>
            <person name="Haridas S."/>
            <person name="Kuo A."/>
            <person name="Mondo S."/>
            <person name="Pangilinan J."/>
            <person name="Riley R."/>
            <person name="LaButti K."/>
            <person name="Andreopoulos B."/>
            <person name="Lipzen A."/>
            <person name="Chen C."/>
            <person name="Yan M."/>
            <person name="Daum C."/>
            <person name="Ng V."/>
            <person name="Clum A."/>
            <person name="Steindorff A."/>
            <person name="Ohm R.A."/>
            <person name="Martin F."/>
            <person name="Silar P."/>
            <person name="Natvig D.O."/>
            <person name="Lalanne C."/>
            <person name="Gautier V."/>
            <person name="Ament-Velasquez S.L."/>
            <person name="Kruys A."/>
            <person name="Hutchinson M.I."/>
            <person name="Powell A.J."/>
            <person name="Barry K."/>
            <person name="Miller A.N."/>
            <person name="Grigoriev I.V."/>
            <person name="Debuchy R."/>
            <person name="Gladieux P."/>
            <person name="Hiltunen Thoren M."/>
            <person name="Johannesson H."/>
        </authorList>
    </citation>
    <scope>NUCLEOTIDE SEQUENCE</scope>
    <source>
        <strain evidence="5">CBS 141.50</strain>
    </source>
</reference>
<dbReference type="SUPFAM" id="SSF56601">
    <property type="entry name" value="beta-lactamase/transpeptidase-like"/>
    <property type="match status" value="1"/>
</dbReference>
<dbReference type="Pfam" id="PF00144">
    <property type="entry name" value="Beta-lactamase"/>
    <property type="match status" value="1"/>
</dbReference>
<comment type="caution">
    <text evidence="5">The sequence shown here is derived from an EMBL/GenBank/DDBJ whole genome shotgun (WGS) entry which is preliminary data.</text>
</comment>
<dbReference type="RefSeq" id="XP_062634902.1">
    <property type="nucleotide sequence ID" value="XM_062777925.1"/>
</dbReference>
<proteinExistence type="inferred from homology"/>